<dbReference type="RefSeq" id="WP_168740851.1">
    <property type="nucleotide sequence ID" value="NZ_JABAHZ010000005.1"/>
</dbReference>
<feature type="chain" id="PRO_5032420921" evidence="1">
    <location>
        <begin position="22"/>
        <end position="759"/>
    </location>
</feature>
<reference evidence="2 3" key="1">
    <citation type="submission" date="2020-04" db="EMBL/GenBank/DDBJ databases">
        <authorList>
            <person name="Yin C."/>
        </authorList>
    </citation>
    <scope>NUCLEOTIDE SEQUENCE [LARGE SCALE GENOMIC DNA]</scope>
    <source>
        <strain evidence="2 3">Ak56</strain>
    </source>
</reference>
<evidence type="ECO:0000313" key="3">
    <source>
        <dbReference type="Proteomes" id="UP000552864"/>
    </source>
</evidence>
<keyword evidence="3" id="KW-1185">Reference proteome</keyword>
<proteinExistence type="predicted"/>
<comment type="caution">
    <text evidence="2">The sequence shown here is derived from an EMBL/GenBank/DDBJ whole genome shotgun (WGS) entry which is preliminary data.</text>
</comment>
<organism evidence="2 3">
    <name type="scientific">Chitinophaga eiseniae</name>
    <dbReference type="NCBI Taxonomy" id="634771"/>
    <lineage>
        <taxon>Bacteria</taxon>
        <taxon>Pseudomonadati</taxon>
        <taxon>Bacteroidota</taxon>
        <taxon>Chitinophagia</taxon>
        <taxon>Chitinophagales</taxon>
        <taxon>Chitinophagaceae</taxon>
        <taxon>Chitinophaga</taxon>
    </lineage>
</organism>
<dbReference type="Proteomes" id="UP000552864">
    <property type="component" value="Unassembled WGS sequence"/>
</dbReference>
<dbReference type="AlphaFoldDB" id="A0A847STV3"/>
<gene>
    <name evidence="2" type="ORF">HGH91_21440</name>
</gene>
<accession>A0A847STV3</accession>
<evidence type="ECO:0000256" key="1">
    <source>
        <dbReference type="SAM" id="SignalP"/>
    </source>
</evidence>
<keyword evidence="1" id="KW-0732">Signal</keyword>
<dbReference type="EMBL" id="JABAHZ010000005">
    <property type="protein sequence ID" value="NLR81206.1"/>
    <property type="molecule type" value="Genomic_DNA"/>
</dbReference>
<name>A0A847STV3_9BACT</name>
<protein>
    <submittedName>
        <fullName evidence="2">Uncharacterized protein</fullName>
    </submittedName>
</protein>
<feature type="signal peptide" evidence="1">
    <location>
        <begin position="1"/>
        <end position="21"/>
    </location>
</feature>
<sequence length="759" mass="86917">MKYFAPILAIVLFVLCCESSAQLRLPNSNNRLLDTGFYYIHTGCKMMLPVLIVQYEQPVGDTRYQTIRRKHIETLPPVVQHPKLITIHGNITYDGYYQSNADTPFLERDLYQHTLQTTLDIMVKEEYPLHVSFSTSMGNSQFFRNITGANFQYYNQDFKNRLLAKAKRWDAGKLKQKIALEQWKDKLDKDWNELNRLKSWFTAPAQLQKMAELKEYEYRRQLEDSLKKTVVRWTDSITTPLTANISRKDSSLLGFRKMYDEKKLLLDSLMALYTRNERLFVQKEKSYVARKGSLMDALQHSRNEGELISELESMNLPDSILPKGYKAMLAVKSLGLGRTLVDYSELTAKNISIMGVQAEVNPSWYVAFATGKVDYRFRDFIVNDNRVQQYLNMIRVGVGKRDDNHLILSFYTGKKQVYNFNTGTPAGGTIEPPDYKIMGLSLEGRWQLNRNNYVIGEVAKSSLPYYARSVAHQGLGGSMLGFNDHSNEAYAVSTFSFIPATGTRINGMYKRMGANFQSFSLYATGSAQDAWMLQVTQPFFKQQLTLTGSVRQNVYTSVFDNSAYRSNTIFKSIQATFRRKRWPVLSVGYFPSSQLMKLSEDKYVENLFYTLVGTGSYYYNVRNVQMNSIVSATRFYNHQADSNFVYFNSTNLLLNQTVFLGKLTLNGGGSMATNTDYALYGADGSAQYRLLSWLELGAGLKYNYQTVYEIKQLGYLANMRLNIRKIGEIMVSGDKGFVPGVNKQLVPNKTARLTYTKIF</sequence>
<evidence type="ECO:0000313" key="2">
    <source>
        <dbReference type="EMBL" id="NLR81206.1"/>
    </source>
</evidence>